<keyword evidence="5" id="KW-0503">Monooxygenase</keyword>
<evidence type="ECO:0000313" key="5">
    <source>
        <dbReference type="EMBL" id="KAK3690336.1"/>
    </source>
</evidence>
<dbReference type="AlphaFoldDB" id="A0AAE0XCY2"/>
<keyword evidence="6" id="KW-1185">Reference proteome</keyword>
<dbReference type="EMBL" id="JAULSO010000002">
    <property type="protein sequence ID" value="KAK3690336.1"/>
    <property type="molecule type" value="Genomic_DNA"/>
</dbReference>
<evidence type="ECO:0000256" key="2">
    <source>
        <dbReference type="ARBA" id="ARBA00022630"/>
    </source>
</evidence>
<evidence type="ECO:0000256" key="1">
    <source>
        <dbReference type="ARBA" id="ARBA00010139"/>
    </source>
</evidence>
<dbReference type="Gene3D" id="3.50.50.60">
    <property type="entry name" value="FAD/NAD(P)-binding domain"/>
    <property type="match status" value="2"/>
</dbReference>
<dbReference type="InterPro" id="IPR051209">
    <property type="entry name" value="FAD-bind_Monooxygenase_sf"/>
</dbReference>
<dbReference type="SUPFAM" id="SSF51905">
    <property type="entry name" value="FAD/NAD(P)-binding domain"/>
    <property type="match status" value="1"/>
</dbReference>
<dbReference type="GO" id="GO:0050660">
    <property type="term" value="F:flavin adenine dinucleotide binding"/>
    <property type="evidence" value="ECO:0007669"/>
    <property type="project" value="InterPro"/>
</dbReference>
<dbReference type="Proteomes" id="UP001270362">
    <property type="component" value="Unassembled WGS sequence"/>
</dbReference>
<comment type="caution">
    <text evidence="5">The sequence shown here is derived from an EMBL/GenBank/DDBJ whole genome shotgun (WGS) entry which is preliminary data.</text>
</comment>
<evidence type="ECO:0000313" key="6">
    <source>
        <dbReference type="Proteomes" id="UP001270362"/>
    </source>
</evidence>
<dbReference type="GO" id="GO:0050661">
    <property type="term" value="F:NADP binding"/>
    <property type="evidence" value="ECO:0007669"/>
    <property type="project" value="InterPro"/>
</dbReference>
<protein>
    <submittedName>
        <fullName evidence="5">Monooxygenase</fullName>
    </submittedName>
</protein>
<reference evidence="5" key="1">
    <citation type="journal article" date="2023" name="Mol. Phylogenet. Evol.">
        <title>Genome-scale phylogeny and comparative genomics of the fungal order Sordariales.</title>
        <authorList>
            <person name="Hensen N."/>
            <person name="Bonometti L."/>
            <person name="Westerberg I."/>
            <person name="Brannstrom I.O."/>
            <person name="Guillou S."/>
            <person name="Cros-Aarteil S."/>
            <person name="Calhoun S."/>
            <person name="Haridas S."/>
            <person name="Kuo A."/>
            <person name="Mondo S."/>
            <person name="Pangilinan J."/>
            <person name="Riley R."/>
            <person name="LaButti K."/>
            <person name="Andreopoulos B."/>
            <person name="Lipzen A."/>
            <person name="Chen C."/>
            <person name="Yan M."/>
            <person name="Daum C."/>
            <person name="Ng V."/>
            <person name="Clum A."/>
            <person name="Steindorff A."/>
            <person name="Ohm R.A."/>
            <person name="Martin F."/>
            <person name="Silar P."/>
            <person name="Natvig D.O."/>
            <person name="Lalanne C."/>
            <person name="Gautier V."/>
            <person name="Ament-Velasquez S.L."/>
            <person name="Kruys A."/>
            <person name="Hutchinson M.I."/>
            <person name="Powell A.J."/>
            <person name="Barry K."/>
            <person name="Miller A.N."/>
            <person name="Grigoriev I.V."/>
            <person name="Debuchy R."/>
            <person name="Gladieux P."/>
            <person name="Hiltunen Thoren M."/>
            <person name="Johannesson H."/>
        </authorList>
    </citation>
    <scope>NUCLEOTIDE SEQUENCE</scope>
    <source>
        <strain evidence="5">CBS 314.62</strain>
    </source>
</reference>
<gene>
    <name evidence="5" type="ORF">B0T22DRAFT_537035</name>
</gene>
<keyword evidence="2" id="KW-0285">Flavoprotein</keyword>
<name>A0AAE0XCY2_9PEZI</name>
<evidence type="ECO:0000256" key="3">
    <source>
        <dbReference type="ARBA" id="ARBA00022827"/>
    </source>
</evidence>
<reference evidence="5" key="2">
    <citation type="submission" date="2023-06" db="EMBL/GenBank/DDBJ databases">
        <authorList>
            <consortium name="Lawrence Berkeley National Laboratory"/>
            <person name="Haridas S."/>
            <person name="Hensen N."/>
            <person name="Bonometti L."/>
            <person name="Westerberg I."/>
            <person name="Brannstrom I.O."/>
            <person name="Guillou S."/>
            <person name="Cros-Aarteil S."/>
            <person name="Calhoun S."/>
            <person name="Kuo A."/>
            <person name="Mondo S."/>
            <person name="Pangilinan J."/>
            <person name="Riley R."/>
            <person name="Labutti K."/>
            <person name="Andreopoulos B."/>
            <person name="Lipzen A."/>
            <person name="Chen C."/>
            <person name="Yanf M."/>
            <person name="Daum C."/>
            <person name="Ng V."/>
            <person name="Clum A."/>
            <person name="Steindorff A."/>
            <person name="Ohm R."/>
            <person name="Martin F."/>
            <person name="Silar P."/>
            <person name="Natvig D."/>
            <person name="Lalanne C."/>
            <person name="Gautier V."/>
            <person name="Ament-Velasquez S.L."/>
            <person name="Kruys A."/>
            <person name="Hutchinson M.I."/>
            <person name="Powell A.J."/>
            <person name="Barry K."/>
            <person name="Miller A.N."/>
            <person name="Grigoriev I.V."/>
            <person name="Debuchy R."/>
            <person name="Gladieux P."/>
            <person name="Thoren M.H."/>
            <person name="Johannesson H."/>
        </authorList>
    </citation>
    <scope>NUCLEOTIDE SEQUENCE</scope>
    <source>
        <strain evidence="5">CBS 314.62</strain>
    </source>
</reference>
<keyword evidence="3" id="KW-0274">FAD</keyword>
<accession>A0AAE0XCY2</accession>
<evidence type="ECO:0000256" key="4">
    <source>
        <dbReference type="ARBA" id="ARBA00023002"/>
    </source>
</evidence>
<dbReference type="InterPro" id="IPR020946">
    <property type="entry name" value="Flavin_mOase-like"/>
</dbReference>
<comment type="similarity">
    <text evidence="1">Belongs to the FAD-binding monooxygenase family.</text>
</comment>
<dbReference type="InterPro" id="IPR036188">
    <property type="entry name" value="FAD/NAD-bd_sf"/>
</dbReference>
<organism evidence="5 6">
    <name type="scientific">Podospora appendiculata</name>
    <dbReference type="NCBI Taxonomy" id="314037"/>
    <lineage>
        <taxon>Eukaryota</taxon>
        <taxon>Fungi</taxon>
        <taxon>Dikarya</taxon>
        <taxon>Ascomycota</taxon>
        <taxon>Pezizomycotina</taxon>
        <taxon>Sordariomycetes</taxon>
        <taxon>Sordariomycetidae</taxon>
        <taxon>Sordariales</taxon>
        <taxon>Podosporaceae</taxon>
        <taxon>Podospora</taxon>
    </lineage>
</organism>
<keyword evidence="4" id="KW-0560">Oxidoreductase</keyword>
<sequence>MGTKVTTTDDAIPYSQFACIGAGFSAIGLGAQLQRWYGITDIRFFDRYSDLGGTWLVNRYPGCACDVPSALYSFSFEQNANWTRVLATADEIWAYQRAVADKYDLVRRMTFNASVERCEWIEATSRWRLHVRDTATNTVFLHECQFLLPATGYFSAPRDLDVPGASTFQGSVVHSARWPAGGVDLTGKRVVLFGNGCTGAQIVPAILHETKHLTQIVRSKHWIMPPVDSQITAPVRFLLNYVPGAAALQRFVIYCVVENGFRAFGMTKRAARFRKGVKDISETYMRTAAPAKYHDMLIPDFEIGCKRRIYDSTLPGYLPSLHADNMTLTDEAVAEIVPGGVRMASGDVVEADVIILANGFKTNNYLGGVEVIGRNGETLQQHWDAMGGPAAYNCTALSGFPNLFMLTGPNTATGHTSVLLAAENTINYALRIIKPVLEGKARTATVDHAAEEGYVRCVQGALRQTVWFTGCQSWYLKRDVSADGRTTRVWNGTSYPYSQQAFWYQSLFPVWRDWTFGGERTTSTIVKRSSGVSRLLAGLLVGALGLLLLSGWINPRSALAVTIASSSSALRNWVQEHVSRAIQVVYSAGLKLKVN</sequence>
<dbReference type="Pfam" id="PF13450">
    <property type="entry name" value="NAD_binding_8"/>
    <property type="match status" value="1"/>
</dbReference>
<dbReference type="Pfam" id="PF00743">
    <property type="entry name" value="FMO-like"/>
    <property type="match status" value="1"/>
</dbReference>
<proteinExistence type="inferred from homology"/>
<dbReference type="PANTHER" id="PTHR42877">
    <property type="entry name" value="L-ORNITHINE N(5)-MONOOXYGENASE-RELATED"/>
    <property type="match status" value="1"/>
</dbReference>
<dbReference type="PANTHER" id="PTHR42877:SF10">
    <property type="entry name" value="L-ORNITHINE N(5)-OXYGENASE"/>
    <property type="match status" value="1"/>
</dbReference>
<dbReference type="GO" id="GO:0004499">
    <property type="term" value="F:N,N-dimethylaniline monooxygenase activity"/>
    <property type="evidence" value="ECO:0007669"/>
    <property type="project" value="InterPro"/>
</dbReference>